<reference evidence="2 3" key="1">
    <citation type="submission" date="2019-05" db="EMBL/GenBank/DDBJ databases">
        <title>Verrucobacter flavum gen. nov., sp. nov. a new member of the family Verrucomicrobiaceae.</title>
        <authorList>
            <person name="Szuroczki S."/>
            <person name="Abbaszade G."/>
            <person name="Szabo A."/>
            <person name="Felfoldi T."/>
            <person name="Schumann P."/>
            <person name="Boka K."/>
            <person name="Keki Z."/>
            <person name="Toumi M."/>
            <person name="Toth E."/>
        </authorList>
    </citation>
    <scope>NUCLEOTIDE SEQUENCE [LARGE SCALE GENOMIC DNA]</scope>
    <source>
        <strain evidence="2 3">MG-N-17</strain>
    </source>
</reference>
<feature type="transmembrane region" description="Helical" evidence="1">
    <location>
        <begin position="60"/>
        <end position="79"/>
    </location>
</feature>
<keyword evidence="1" id="KW-0812">Transmembrane</keyword>
<dbReference type="OrthoDB" id="190554at2"/>
<accession>A0A5R8KB11</accession>
<dbReference type="InterPro" id="IPR025187">
    <property type="entry name" value="DUF4112"/>
</dbReference>
<gene>
    <name evidence="2" type="ORF">FEM03_19600</name>
</gene>
<keyword evidence="1" id="KW-1133">Transmembrane helix</keyword>
<comment type="caution">
    <text evidence="2">The sequence shown here is derived from an EMBL/GenBank/DDBJ whole genome shotgun (WGS) entry which is preliminary data.</text>
</comment>
<feature type="transmembrane region" description="Helical" evidence="1">
    <location>
        <begin position="106"/>
        <end position="129"/>
    </location>
</feature>
<keyword evidence="1" id="KW-0472">Membrane</keyword>
<evidence type="ECO:0000256" key="1">
    <source>
        <dbReference type="SAM" id="Phobius"/>
    </source>
</evidence>
<dbReference type="Proteomes" id="UP000306196">
    <property type="component" value="Unassembled WGS sequence"/>
</dbReference>
<keyword evidence="3" id="KW-1185">Reference proteome</keyword>
<sequence length="138" mass="15330">MDDIIRIPGTNIRIGLDPIIGLFPAVGDILASSVGLVLVIEGLRHRLPVSVLTRMGANVILNNLIGAIPIVGDAFSIWYKSNVRNLALLNRWKSGERTAVRRGSRVFMAVFLTIWAIVFIGWIIGWYFFIKFLISLAP</sequence>
<evidence type="ECO:0000313" key="3">
    <source>
        <dbReference type="Proteomes" id="UP000306196"/>
    </source>
</evidence>
<dbReference type="AlphaFoldDB" id="A0A5R8KB11"/>
<dbReference type="EMBL" id="VAUV01000016">
    <property type="protein sequence ID" value="TLD69105.1"/>
    <property type="molecule type" value="Genomic_DNA"/>
</dbReference>
<dbReference type="Pfam" id="PF13430">
    <property type="entry name" value="DUF4112"/>
    <property type="match status" value="1"/>
</dbReference>
<name>A0A5R8KB11_9BACT</name>
<organism evidence="2 3">
    <name type="scientific">Phragmitibacter flavus</name>
    <dbReference type="NCBI Taxonomy" id="2576071"/>
    <lineage>
        <taxon>Bacteria</taxon>
        <taxon>Pseudomonadati</taxon>
        <taxon>Verrucomicrobiota</taxon>
        <taxon>Verrucomicrobiia</taxon>
        <taxon>Verrucomicrobiales</taxon>
        <taxon>Verrucomicrobiaceae</taxon>
        <taxon>Phragmitibacter</taxon>
    </lineage>
</organism>
<dbReference type="PANTHER" id="PTHR35519">
    <property type="entry name" value="MEMBRANE PROTEINS"/>
    <property type="match status" value="1"/>
</dbReference>
<protein>
    <submittedName>
        <fullName evidence="2">DUF4112 domain-containing protein</fullName>
    </submittedName>
</protein>
<proteinExistence type="predicted"/>
<dbReference type="PANTHER" id="PTHR35519:SF2">
    <property type="entry name" value="PH DOMAIN PROTEIN"/>
    <property type="match status" value="1"/>
</dbReference>
<feature type="transmembrane region" description="Helical" evidence="1">
    <location>
        <begin position="20"/>
        <end position="40"/>
    </location>
</feature>
<evidence type="ECO:0000313" key="2">
    <source>
        <dbReference type="EMBL" id="TLD69105.1"/>
    </source>
</evidence>